<dbReference type="AlphaFoldDB" id="A0A3T0T184"/>
<feature type="domain" description="Thioredoxin" evidence="2">
    <location>
        <begin position="57"/>
        <end position="131"/>
    </location>
</feature>
<dbReference type="RefSeq" id="WP_123733947.1">
    <property type="nucleotide sequence ID" value="NZ_CP028137.1"/>
</dbReference>
<gene>
    <name evidence="3" type="ORF">C1I64_09805</name>
</gene>
<keyword evidence="1" id="KW-1133">Transmembrane helix</keyword>
<evidence type="ECO:0000259" key="2">
    <source>
        <dbReference type="Pfam" id="PF00085"/>
    </source>
</evidence>
<dbReference type="CDD" id="cd02947">
    <property type="entry name" value="TRX_family"/>
    <property type="match status" value="1"/>
</dbReference>
<dbReference type="Gene3D" id="3.40.30.10">
    <property type="entry name" value="Glutaredoxin"/>
    <property type="match status" value="1"/>
</dbReference>
<accession>A0A3T0T184</accession>
<protein>
    <submittedName>
        <fullName evidence="3">Thioredoxin</fullName>
    </submittedName>
</protein>
<sequence length="144" mass="15166">MDPLQIAAALLGLVALGTALGLLRRRAAGRVRARPAASAERIDPAALVDGAVLGPRATIVQFSTEYCARCPAVHRMLADVSAGRDGVVHLDVDLTRRADLADRFRILQTPTLLVLDADGVARSRIAGAPARAVVLAELDRLETA</sequence>
<evidence type="ECO:0000313" key="4">
    <source>
        <dbReference type="Proteomes" id="UP000285317"/>
    </source>
</evidence>
<organism evidence="3 4">
    <name type="scientific">Rathayibacter festucae DSM 15932</name>
    <dbReference type="NCBI Taxonomy" id="1328866"/>
    <lineage>
        <taxon>Bacteria</taxon>
        <taxon>Bacillati</taxon>
        <taxon>Actinomycetota</taxon>
        <taxon>Actinomycetes</taxon>
        <taxon>Micrococcales</taxon>
        <taxon>Microbacteriaceae</taxon>
        <taxon>Rathayibacter</taxon>
    </lineage>
</organism>
<keyword evidence="1" id="KW-0812">Transmembrane</keyword>
<dbReference type="Proteomes" id="UP000285317">
    <property type="component" value="Chromosome"/>
</dbReference>
<feature type="transmembrane region" description="Helical" evidence="1">
    <location>
        <begin position="6"/>
        <end position="23"/>
    </location>
</feature>
<reference evidence="3 4" key="1">
    <citation type="submission" date="2018-03" db="EMBL/GenBank/DDBJ databases">
        <title>Bacteriophage NCPPB3778 and a type I-E CRISPR drive the evolution of the US Biological Select Agent, Rathayibacter toxicus.</title>
        <authorList>
            <person name="Davis E.W.II."/>
            <person name="Tabima J.F."/>
            <person name="Weisberg A.J."/>
            <person name="Dantas Lopes L."/>
            <person name="Wiseman M.S."/>
            <person name="Wiseman M.S."/>
            <person name="Pupko T."/>
            <person name="Belcher M.S."/>
            <person name="Sechler A.J."/>
            <person name="Tancos M.A."/>
            <person name="Schroeder B.K."/>
            <person name="Murray T.D."/>
            <person name="Luster D.G."/>
            <person name="Schneider W.L."/>
            <person name="Rogers E."/>
            <person name="Andreote F.D."/>
            <person name="Grunwald N.J."/>
            <person name="Putnam M.L."/>
            <person name="Chang J.H."/>
        </authorList>
    </citation>
    <scope>NUCLEOTIDE SEQUENCE [LARGE SCALE GENOMIC DNA]</scope>
    <source>
        <strain evidence="3 4">DSM 15932</strain>
    </source>
</reference>
<dbReference type="EMBL" id="CP028137">
    <property type="protein sequence ID" value="AZZ52312.1"/>
    <property type="molecule type" value="Genomic_DNA"/>
</dbReference>
<dbReference type="SUPFAM" id="SSF52833">
    <property type="entry name" value="Thioredoxin-like"/>
    <property type="match status" value="1"/>
</dbReference>
<keyword evidence="1" id="KW-0472">Membrane</keyword>
<evidence type="ECO:0000256" key="1">
    <source>
        <dbReference type="SAM" id="Phobius"/>
    </source>
</evidence>
<dbReference type="InterPro" id="IPR036249">
    <property type="entry name" value="Thioredoxin-like_sf"/>
</dbReference>
<evidence type="ECO:0000313" key="3">
    <source>
        <dbReference type="EMBL" id="AZZ52312.1"/>
    </source>
</evidence>
<name>A0A3T0T184_9MICO</name>
<dbReference type="InterPro" id="IPR013766">
    <property type="entry name" value="Thioredoxin_domain"/>
</dbReference>
<dbReference type="Pfam" id="PF00085">
    <property type="entry name" value="Thioredoxin"/>
    <property type="match status" value="1"/>
</dbReference>
<dbReference type="KEGG" id="rfs:C1I64_09805"/>
<proteinExistence type="predicted"/>